<accession>A0A0C2G0Y6</accession>
<dbReference type="Pfam" id="PF04825">
    <property type="entry name" value="Rad21_Rec8_N"/>
    <property type="match status" value="1"/>
</dbReference>
<dbReference type="Proteomes" id="UP000054047">
    <property type="component" value="Unassembled WGS sequence"/>
</dbReference>
<dbReference type="CDD" id="cd21792">
    <property type="entry name" value="Rad21_Rec8_M_NXP1-like"/>
    <property type="match status" value="1"/>
</dbReference>
<dbReference type="PANTHER" id="PTHR12585">
    <property type="entry name" value="SCC1 / RAD21 FAMILY MEMBER"/>
    <property type="match status" value="1"/>
</dbReference>
<evidence type="ECO:0000256" key="1">
    <source>
        <dbReference type="ARBA" id="ARBA00004123"/>
    </source>
</evidence>
<sequence>MALRTTGHLLLGVVRIYSRKTKYLLADCNEAFLKIKMAFRPGQIEAIDEGKEAPLAAISLPEINQSRIDDITLKEDHISDQHMFGAEFVSDEFGDVAYGPITFGMEDDFSDFPPLAPVEESGLEVQRDASSFAAGLGGRDIREATPSLDGAKAPGVNIFADDDFGGMDTGGGDDDMESGVAEMQESFTLEPLEAGALDRQQERRRRKRRLIIDEQKNISGDEMKANMADYSDTLQSLDLAPPTRRLMRMKESGIVEKLFHLPGCVFMKAKPLVR</sequence>
<dbReference type="PANTHER" id="PTHR12585:SF69">
    <property type="entry name" value="FI11703P"/>
    <property type="match status" value="1"/>
</dbReference>
<dbReference type="InterPro" id="IPR049589">
    <property type="entry name" value="NXP1_M-like"/>
</dbReference>
<reference evidence="4 5" key="1">
    <citation type="submission" date="2013-12" db="EMBL/GenBank/DDBJ databases">
        <title>Draft genome of the parsitic nematode Ancylostoma duodenale.</title>
        <authorList>
            <person name="Mitreva M."/>
        </authorList>
    </citation>
    <scope>NUCLEOTIDE SEQUENCE [LARGE SCALE GENOMIC DNA]</scope>
    <source>
        <strain evidence="4 5">Zhejiang</strain>
    </source>
</reference>
<dbReference type="InterPro" id="IPR006910">
    <property type="entry name" value="Rad21_Rec8_N"/>
</dbReference>
<dbReference type="EMBL" id="KN748890">
    <property type="protein sequence ID" value="KIH50716.1"/>
    <property type="molecule type" value="Genomic_DNA"/>
</dbReference>
<proteinExistence type="predicted"/>
<protein>
    <submittedName>
        <fullName evidence="4">Rad21 / Rec8 like protein</fullName>
    </submittedName>
</protein>
<dbReference type="GO" id="GO:0005634">
    <property type="term" value="C:nucleus"/>
    <property type="evidence" value="ECO:0007669"/>
    <property type="project" value="UniProtKB-SubCell"/>
</dbReference>
<dbReference type="InterPro" id="IPR039781">
    <property type="entry name" value="Rad21/Rec8-like"/>
</dbReference>
<dbReference type="GO" id="GO:1990414">
    <property type="term" value="P:replication-born double-strand break repair via sister chromatid exchange"/>
    <property type="evidence" value="ECO:0007669"/>
    <property type="project" value="TreeGrafter"/>
</dbReference>
<dbReference type="GO" id="GO:0007062">
    <property type="term" value="P:sister chromatid cohesion"/>
    <property type="evidence" value="ECO:0007669"/>
    <property type="project" value="InterPro"/>
</dbReference>
<comment type="subcellular location">
    <subcellularLocation>
        <location evidence="1">Nucleus</location>
    </subcellularLocation>
</comment>
<keyword evidence="2" id="KW-0539">Nucleus</keyword>
<dbReference type="GO" id="GO:0008278">
    <property type="term" value="C:cohesin complex"/>
    <property type="evidence" value="ECO:0007669"/>
    <property type="project" value="InterPro"/>
</dbReference>
<evidence type="ECO:0000256" key="2">
    <source>
        <dbReference type="ARBA" id="ARBA00023242"/>
    </source>
</evidence>
<dbReference type="GO" id="GO:0003682">
    <property type="term" value="F:chromatin binding"/>
    <property type="evidence" value="ECO:0007669"/>
    <property type="project" value="TreeGrafter"/>
</dbReference>
<organism evidence="4 5">
    <name type="scientific">Ancylostoma duodenale</name>
    <dbReference type="NCBI Taxonomy" id="51022"/>
    <lineage>
        <taxon>Eukaryota</taxon>
        <taxon>Metazoa</taxon>
        <taxon>Ecdysozoa</taxon>
        <taxon>Nematoda</taxon>
        <taxon>Chromadorea</taxon>
        <taxon>Rhabditida</taxon>
        <taxon>Rhabditina</taxon>
        <taxon>Rhabditomorpha</taxon>
        <taxon>Strongyloidea</taxon>
        <taxon>Ancylostomatidae</taxon>
        <taxon>Ancylostomatinae</taxon>
        <taxon>Ancylostoma</taxon>
    </lineage>
</organism>
<keyword evidence="5" id="KW-1185">Reference proteome</keyword>
<dbReference type="AlphaFoldDB" id="A0A0C2G0Y6"/>
<evidence type="ECO:0000313" key="5">
    <source>
        <dbReference type="Proteomes" id="UP000054047"/>
    </source>
</evidence>
<feature type="domain" description="Rad21/Rec8-like protein N-terminal" evidence="3">
    <location>
        <begin position="1"/>
        <end position="51"/>
    </location>
</feature>
<evidence type="ECO:0000259" key="3">
    <source>
        <dbReference type="Pfam" id="PF04825"/>
    </source>
</evidence>
<gene>
    <name evidence="4" type="ORF">ANCDUO_19202</name>
</gene>
<feature type="non-terminal residue" evidence="4">
    <location>
        <position position="274"/>
    </location>
</feature>
<name>A0A0C2G0Y6_9BILA</name>
<dbReference type="OrthoDB" id="10071381at2759"/>
<evidence type="ECO:0000313" key="4">
    <source>
        <dbReference type="EMBL" id="KIH50716.1"/>
    </source>
</evidence>